<dbReference type="InParanoid" id="A0A7L9FIE6"/>
<reference evidence="2 3" key="1">
    <citation type="submission" date="2020-10" db="EMBL/GenBank/DDBJ databases">
        <title>Thermofilum lucidum 3507LT sp. nov. a novel member of Thermofilaceae family isolated from Chile hot spring, and proposal of description order Thermofilales.</title>
        <authorList>
            <person name="Zayulina K.S."/>
            <person name="Elcheninov A.G."/>
            <person name="Toshchakov S.V."/>
            <person name="Kublanov I.V."/>
        </authorList>
    </citation>
    <scope>NUCLEOTIDE SEQUENCE [LARGE SCALE GENOMIC DNA]</scope>
    <source>
        <strain evidence="2 3">3507LT</strain>
    </source>
</reference>
<dbReference type="GeneID" id="59148865"/>
<dbReference type="KEGG" id="thel:IG193_03175"/>
<organism evidence="2 3">
    <name type="scientific">Infirmifilum lucidum</name>
    <dbReference type="NCBI Taxonomy" id="2776706"/>
    <lineage>
        <taxon>Archaea</taxon>
        <taxon>Thermoproteota</taxon>
        <taxon>Thermoprotei</taxon>
        <taxon>Thermofilales</taxon>
        <taxon>Thermofilaceae</taxon>
        <taxon>Infirmifilum</taxon>
    </lineage>
</organism>
<keyword evidence="1" id="KW-1133">Transmembrane helix</keyword>
<dbReference type="PANTHER" id="PTHR38438:SF1">
    <property type="entry name" value="RIBOFLAVIN TRANSPORTER RIBU"/>
    <property type="match status" value="1"/>
</dbReference>
<feature type="transmembrane region" description="Helical" evidence="1">
    <location>
        <begin position="159"/>
        <end position="184"/>
    </location>
</feature>
<keyword evidence="1" id="KW-0472">Membrane</keyword>
<feature type="transmembrane region" description="Helical" evidence="1">
    <location>
        <begin position="97"/>
        <end position="114"/>
    </location>
</feature>
<feature type="transmembrane region" description="Helical" evidence="1">
    <location>
        <begin position="21"/>
        <end position="41"/>
    </location>
</feature>
<dbReference type="GO" id="GO:0032217">
    <property type="term" value="F:riboflavin transmembrane transporter activity"/>
    <property type="evidence" value="ECO:0007669"/>
    <property type="project" value="InterPro"/>
</dbReference>
<evidence type="ECO:0000256" key="1">
    <source>
        <dbReference type="SAM" id="Phobius"/>
    </source>
</evidence>
<dbReference type="GO" id="GO:0005886">
    <property type="term" value="C:plasma membrane"/>
    <property type="evidence" value="ECO:0007669"/>
    <property type="project" value="InterPro"/>
</dbReference>
<sequence length="193" mass="21107">MISSRKIDKSLYPTTPVHRTQKLAITALMASLALAFSILKLEAPYPVLPYLKFDLAEVPATFAYFMCGLSCGLLAEALHFAGLVARGSEPLGAFMKFLAVSSMLVGSSVVKAVSKNIVLEFLGASTTRVAVMTIINWVYFTLLYPGFLSYAVKMAGGLILVYVYTAVFNLVHTVFSLGVAYAVYREVERRIEI</sequence>
<dbReference type="InterPro" id="IPR025720">
    <property type="entry name" value="RibU"/>
</dbReference>
<keyword evidence="1" id="KW-0812">Transmembrane</keyword>
<dbReference type="RefSeq" id="WP_192819449.1">
    <property type="nucleotide sequence ID" value="NZ_CP062310.1"/>
</dbReference>
<protein>
    <recommendedName>
        <fullName evidence="4">ECF transporter S component</fullName>
    </recommendedName>
</protein>
<dbReference type="Proteomes" id="UP000594121">
    <property type="component" value="Chromosome"/>
</dbReference>
<accession>A0A7L9FIE6</accession>
<proteinExistence type="predicted"/>
<dbReference type="PANTHER" id="PTHR38438">
    <property type="entry name" value="RIBOFLAVIN TRANSPORTER RIBU"/>
    <property type="match status" value="1"/>
</dbReference>
<feature type="transmembrane region" description="Helical" evidence="1">
    <location>
        <begin position="134"/>
        <end position="152"/>
    </location>
</feature>
<dbReference type="Gene3D" id="1.10.1760.20">
    <property type="match status" value="1"/>
</dbReference>
<evidence type="ECO:0000313" key="2">
    <source>
        <dbReference type="EMBL" id="QOJ79477.1"/>
    </source>
</evidence>
<evidence type="ECO:0000313" key="3">
    <source>
        <dbReference type="Proteomes" id="UP000594121"/>
    </source>
</evidence>
<keyword evidence="3" id="KW-1185">Reference proteome</keyword>
<feature type="transmembrane region" description="Helical" evidence="1">
    <location>
        <begin position="61"/>
        <end position="85"/>
    </location>
</feature>
<dbReference type="AlphaFoldDB" id="A0A7L9FIE6"/>
<evidence type="ECO:0008006" key="4">
    <source>
        <dbReference type="Google" id="ProtNLM"/>
    </source>
</evidence>
<name>A0A7L9FIE6_9CREN</name>
<gene>
    <name evidence="2" type="ORF">IG193_03175</name>
</gene>
<dbReference type="EMBL" id="CP062310">
    <property type="protein sequence ID" value="QOJ79477.1"/>
    <property type="molecule type" value="Genomic_DNA"/>
</dbReference>